<accession>A0AAN8Q5A4</accession>
<dbReference type="EMBL" id="JAWJWE010000003">
    <property type="protein sequence ID" value="KAK6638473.1"/>
    <property type="molecule type" value="Genomic_DNA"/>
</dbReference>
<proteinExistence type="predicted"/>
<dbReference type="Proteomes" id="UP001372834">
    <property type="component" value="Unassembled WGS sequence"/>
</dbReference>
<gene>
    <name evidence="1" type="ORF">RUM43_006740</name>
</gene>
<evidence type="ECO:0000313" key="1">
    <source>
        <dbReference type="EMBL" id="KAK6638473.1"/>
    </source>
</evidence>
<protein>
    <submittedName>
        <fullName evidence="1">Uncharacterized protein</fullName>
    </submittedName>
</protein>
<comment type="caution">
    <text evidence="1">The sequence shown here is derived from an EMBL/GenBank/DDBJ whole genome shotgun (WGS) entry which is preliminary data.</text>
</comment>
<reference evidence="1 2" key="1">
    <citation type="submission" date="2023-10" db="EMBL/GenBank/DDBJ databases">
        <title>Genomes of two closely related lineages of the louse Polyplax serrata with different host specificities.</title>
        <authorList>
            <person name="Martinu J."/>
            <person name="Tarabai H."/>
            <person name="Stefka J."/>
            <person name="Hypsa V."/>
        </authorList>
    </citation>
    <scope>NUCLEOTIDE SEQUENCE [LARGE SCALE GENOMIC DNA]</scope>
    <source>
        <strain evidence="1">HR10_N</strain>
    </source>
</reference>
<dbReference type="AlphaFoldDB" id="A0AAN8Q5A4"/>
<organism evidence="1 2">
    <name type="scientific">Polyplax serrata</name>
    <name type="common">Common mouse louse</name>
    <dbReference type="NCBI Taxonomy" id="468196"/>
    <lineage>
        <taxon>Eukaryota</taxon>
        <taxon>Metazoa</taxon>
        <taxon>Ecdysozoa</taxon>
        <taxon>Arthropoda</taxon>
        <taxon>Hexapoda</taxon>
        <taxon>Insecta</taxon>
        <taxon>Pterygota</taxon>
        <taxon>Neoptera</taxon>
        <taxon>Paraneoptera</taxon>
        <taxon>Psocodea</taxon>
        <taxon>Troctomorpha</taxon>
        <taxon>Phthiraptera</taxon>
        <taxon>Anoplura</taxon>
        <taxon>Polyplacidae</taxon>
        <taxon>Polyplax</taxon>
    </lineage>
</organism>
<evidence type="ECO:0000313" key="2">
    <source>
        <dbReference type="Proteomes" id="UP001372834"/>
    </source>
</evidence>
<name>A0AAN8Q5A4_POLSC</name>
<sequence>MSHVLPAHPMKNQLIATVSGFSTPKGCCAISEGSTTEFRRLRGPDSTYRCNFFVGAEESNCPTCRHPDGSLKVPVIRQASIACYQEIDGTGHQVDLGEMAKEKLKNQIPNEEKRPDQ</sequence>